<feature type="chain" id="PRO_5006917658" description="Outer membrane protein beta-barrel domain-containing protein" evidence="2">
    <location>
        <begin position="22"/>
        <end position="230"/>
    </location>
</feature>
<dbReference type="AlphaFoldDB" id="A0A0W0YIM1"/>
<evidence type="ECO:0000256" key="1">
    <source>
        <dbReference type="ARBA" id="ARBA00022729"/>
    </source>
</evidence>
<evidence type="ECO:0000256" key="2">
    <source>
        <dbReference type="SAM" id="SignalP"/>
    </source>
</evidence>
<comment type="caution">
    <text evidence="4">The sequence shown here is derived from an EMBL/GenBank/DDBJ whole genome shotgun (WGS) entry which is preliminary data.</text>
</comment>
<gene>
    <name evidence="4" type="ORF">Lsha_2894</name>
</gene>
<dbReference type="RefSeq" id="WP_018577691.1">
    <property type="nucleotide sequence ID" value="NZ_KB892406.1"/>
</dbReference>
<name>A0A0W0YIM1_9GAMM</name>
<dbReference type="OrthoDB" id="5639362at2"/>
<accession>A0A0W0YIM1</accession>
<dbReference type="EMBL" id="LNYW01000074">
    <property type="protein sequence ID" value="KTD56495.1"/>
    <property type="molecule type" value="Genomic_DNA"/>
</dbReference>
<dbReference type="Proteomes" id="UP000054600">
    <property type="component" value="Unassembled WGS sequence"/>
</dbReference>
<sequence length="230" mass="24778">MKKIIIKSLLLSVIATNSAMAMNNGFYAGLGLGVADVLSDLTFTDVDAFGTDVSSIELGSTGPLGSLVLGYNFLFGEQFMLGLQLDGQITGVKNEITSYDTDMFGTSSNTITQKYKHGFGVSVRPGASFNDTTNGFLILGYRNAKMDYTLTEIDSNSPPLNLSASQNTHGFEYGLGSEVCLNDQLGLRLEVSQTQYQSKDLVNITGSGHLSAKMKSNQASLSLIWYPNYL</sequence>
<protein>
    <recommendedName>
        <fullName evidence="3">Outer membrane protein beta-barrel domain-containing protein</fullName>
    </recommendedName>
</protein>
<reference evidence="4 5" key="1">
    <citation type="submission" date="2015-11" db="EMBL/GenBank/DDBJ databases">
        <title>Genomic analysis of 38 Legionella species identifies large and diverse effector repertoires.</title>
        <authorList>
            <person name="Burstein D."/>
            <person name="Amaro F."/>
            <person name="Zusman T."/>
            <person name="Lifshitz Z."/>
            <person name="Cohen O."/>
            <person name="Gilbert J.A."/>
            <person name="Pupko T."/>
            <person name="Shuman H.A."/>
            <person name="Segal G."/>
        </authorList>
    </citation>
    <scope>NUCLEOTIDE SEQUENCE [LARGE SCALE GENOMIC DNA]</scope>
    <source>
        <strain evidence="4 5">ATCC 49655</strain>
    </source>
</reference>
<feature type="domain" description="Outer membrane protein beta-barrel" evidence="3">
    <location>
        <begin position="9"/>
        <end position="222"/>
    </location>
</feature>
<dbReference type="Pfam" id="PF13505">
    <property type="entry name" value="OMP_b-brl"/>
    <property type="match status" value="1"/>
</dbReference>
<dbReference type="eggNOG" id="COG3637">
    <property type="taxonomic scope" value="Bacteria"/>
</dbReference>
<proteinExistence type="predicted"/>
<dbReference type="SUPFAM" id="SSF56925">
    <property type="entry name" value="OMPA-like"/>
    <property type="match status" value="1"/>
</dbReference>
<keyword evidence="5" id="KW-1185">Reference proteome</keyword>
<dbReference type="Gene3D" id="2.40.160.20">
    <property type="match status" value="1"/>
</dbReference>
<feature type="signal peptide" evidence="2">
    <location>
        <begin position="1"/>
        <end position="21"/>
    </location>
</feature>
<organism evidence="4 5">
    <name type="scientific">Legionella shakespearei DSM 23087</name>
    <dbReference type="NCBI Taxonomy" id="1122169"/>
    <lineage>
        <taxon>Bacteria</taxon>
        <taxon>Pseudomonadati</taxon>
        <taxon>Pseudomonadota</taxon>
        <taxon>Gammaproteobacteria</taxon>
        <taxon>Legionellales</taxon>
        <taxon>Legionellaceae</taxon>
        <taxon>Legionella</taxon>
    </lineage>
</organism>
<evidence type="ECO:0000313" key="4">
    <source>
        <dbReference type="EMBL" id="KTD56495.1"/>
    </source>
</evidence>
<keyword evidence="1 2" id="KW-0732">Signal</keyword>
<evidence type="ECO:0000313" key="5">
    <source>
        <dbReference type="Proteomes" id="UP000054600"/>
    </source>
</evidence>
<dbReference type="PATRIC" id="fig|1122169.6.peg.3327"/>
<dbReference type="InterPro" id="IPR027385">
    <property type="entry name" value="Beta-barrel_OMP"/>
</dbReference>
<evidence type="ECO:0000259" key="3">
    <source>
        <dbReference type="Pfam" id="PF13505"/>
    </source>
</evidence>
<dbReference type="InterPro" id="IPR011250">
    <property type="entry name" value="OMP/PagP_B-barrel"/>
</dbReference>